<feature type="transmembrane region" description="Helical" evidence="7">
    <location>
        <begin position="33"/>
        <end position="56"/>
    </location>
</feature>
<evidence type="ECO:0000256" key="1">
    <source>
        <dbReference type="ARBA" id="ARBA00004651"/>
    </source>
</evidence>
<proteinExistence type="inferred from homology"/>
<evidence type="ECO:0000256" key="3">
    <source>
        <dbReference type="ARBA" id="ARBA00022475"/>
    </source>
</evidence>
<dbReference type="Gene3D" id="1.10.3720.10">
    <property type="entry name" value="MetI-like"/>
    <property type="match status" value="1"/>
</dbReference>
<evidence type="ECO:0000256" key="6">
    <source>
        <dbReference type="ARBA" id="ARBA00023136"/>
    </source>
</evidence>
<feature type="transmembrane region" description="Helical" evidence="7">
    <location>
        <begin position="141"/>
        <end position="167"/>
    </location>
</feature>
<dbReference type="AlphaFoldDB" id="A0AB39R438"/>
<dbReference type="InterPro" id="IPR000515">
    <property type="entry name" value="MetI-like"/>
</dbReference>
<feature type="domain" description="ABC transmembrane type-1" evidence="9">
    <location>
        <begin position="98"/>
        <end position="283"/>
    </location>
</feature>
<evidence type="ECO:0000259" key="9">
    <source>
        <dbReference type="PROSITE" id="PS50928"/>
    </source>
</evidence>
<dbReference type="GO" id="GO:0005886">
    <property type="term" value="C:plasma membrane"/>
    <property type="evidence" value="ECO:0007669"/>
    <property type="project" value="UniProtKB-SubCell"/>
</dbReference>
<accession>A0AB39R438</accession>
<dbReference type="RefSeq" id="WP_369227790.1">
    <property type="nucleotide sequence ID" value="NZ_CP163441.1"/>
</dbReference>
<name>A0AB39R438_9ACTN</name>
<dbReference type="EMBL" id="CP163441">
    <property type="protein sequence ID" value="XDQ49132.1"/>
    <property type="molecule type" value="Genomic_DNA"/>
</dbReference>
<evidence type="ECO:0000256" key="4">
    <source>
        <dbReference type="ARBA" id="ARBA00022692"/>
    </source>
</evidence>
<keyword evidence="2 7" id="KW-0813">Transport</keyword>
<dbReference type="InterPro" id="IPR035906">
    <property type="entry name" value="MetI-like_sf"/>
</dbReference>
<evidence type="ECO:0000256" key="7">
    <source>
        <dbReference type="RuleBase" id="RU363032"/>
    </source>
</evidence>
<dbReference type="InterPro" id="IPR050366">
    <property type="entry name" value="BP-dependent_transpt_permease"/>
</dbReference>
<evidence type="ECO:0000256" key="5">
    <source>
        <dbReference type="ARBA" id="ARBA00022989"/>
    </source>
</evidence>
<evidence type="ECO:0000313" key="10">
    <source>
        <dbReference type="EMBL" id="XDQ49132.1"/>
    </source>
</evidence>
<dbReference type="PANTHER" id="PTHR43386">
    <property type="entry name" value="OLIGOPEPTIDE TRANSPORT SYSTEM PERMEASE PROTEIN APPC"/>
    <property type="match status" value="1"/>
</dbReference>
<evidence type="ECO:0000256" key="2">
    <source>
        <dbReference type="ARBA" id="ARBA00022448"/>
    </source>
</evidence>
<sequence>MTVPAEPAADRGPAVPVRPAGTAGRRRLPRPGLLDGVCLAVVAVLVAAAALGGLVFPHWARQDLLLGVSGPGAGHPLGTDDLGRDILQTAVVGTRSALVGPTLIAVGSMALGNLLGLWAGYRGGWADALVGRWADLVLSLPALLVTVVVVGVLGGGYPAAVLVLAVLSSPTDTRLVRSAVLAQRHLPYVEAAEALGLSRRRILFGHIWPNVLPQALANALVNFSFALVALSSLSFLGIGVPPGAADWGRMLSENQTLMYDNPAATLLPALLVVTAATAVNLLGDRAQDALDLRARTR</sequence>
<dbReference type="CDD" id="cd06261">
    <property type="entry name" value="TM_PBP2"/>
    <property type="match status" value="1"/>
</dbReference>
<organism evidence="10">
    <name type="scientific">Streptomyces sp. R39</name>
    <dbReference type="NCBI Taxonomy" id="3238631"/>
    <lineage>
        <taxon>Bacteria</taxon>
        <taxon>Bacillati</taxon>
        <taxon>Actinomycetota</taxon>
        <taxon>Actinomycetes</taxon>
        <taxon>Kitasatosporales</taxon>
        <taxon>Streptomycetaceae</taxon>
        <taxon>Streptomyces</taxon>
    </lineage>
</organism>
<dbReference type="GO" id="GO:0055085">
    <property type="term" value="P:transmembrane transport"/>
    <property type="evidence" value="ECO:0007669"/>
    <property type="project" value="InterPro"/>
</dbReference>
<comment type="similarity">
    <text evidence="7">Belongs to the binding-protein-dependent transport system permease family.</text>
</comment>
<dbReference type="Pfam" id="PF00528">
    <property type="entry name" value="BPD_transp_1"/>
    <property type="match status" value="1"/>
</dbReference>
<evidence type="ECO:0000256" key="8">
    <source>
        <dbReference type="SAM" id="MobiDB-lite"/>
    </source>
</evidence>
<feature type="transmembrane region" description="Helical" evidence="7">
    <location>
        <begin position="98"/>
        <end position="121"/>
    </location>
</feature>
<gene>
    <name evidence="10" type="ORF">AB5J52_46505</name>
</gene>
<comment type="subcellular location">
    <subcellularLocation>
        <location evidence="1 7">Cell membrane</location>
        <topology evidence="1 7">Multi-pass membrane protein</topology>
    </subcellularLocation>
</comment>
<feature type="transmembrane region" description="Helical" evidence="7">
    <location>
        <begin position="220"/>
        <end position="243"/>
    </location>
</feature>
<keyword evidence="3" id="KW-1003">Cell membrane</keyword>
<dbReference type="SUPFAM" id="SSF161098">
    <property type="entry name" value="MetI-like"/>
    <property type="match status" value="1"/>
</dbReference>
<feature type="transmembrane region" description="Helical" evidence="7">
    <location>
        <begin position="263"/>
        <end position="283"/>
    </location>
</feature>
<protein>
    <submittedName>
        <fullName evidence="10">ABC transporter permease</fullName>
    </submittedName>
</protein>
<dbReference type="PANTHER" id="PTHR43386:SF1">
    <property type="entry name" value="D,D-DIPEPTIDE TRANSPORT SYSTEM PERMEASE PROTEIN DDPC-RELATED"/>
    <property type="match status" value="1"/>
</dbReference>
<keyword evidence="4 7" id="KW-0812">Transmembrane</keyword>
<keyword evidence="5 7" id="KW-1133">Transmembrane helix</keyword>
<dbReference type="PROSITE" id="PS50928">
    <property type="entry name" value="ABC_TM1"/>
    <property type="match status" value="1"/>
</dbReference>
<keyword evidence="6 7" id="KW-0472">Membrane</keyword>
<feature type="region of interest" description="Disordered" evidence="8">
    <location>
        <begin position="1"/>
        <end position="23"/>
    </location>
</feature>
<reference evidence="10" key="1">
    <citation type="submission" date="2024-07" db="EMBL/GenBank/DDBJ databases">
        <authorList>
            <person name="Yu S.T."/>
        </authorList>
    </citation>
    <scope>NUCLEOTIDE SEQUENCE</scope>
    <source>
        <strain evidence="10">R39</strain>
    </source>
</reference>